<feature type="chain" id="PRO_5040432841" evidence="3">
    <location>
        <begin position="17"/>
        <end position="286"/>
    </location>
</feature>
<keyword evidence="3" id="KW-0732">Signal</keyword>
<dbReference type="OrthoDB" id="6136178at2759"/>
<feature type="domain" description="HYR" evidence="4">
    <location>
        <begin position="16"/>
        <end position="98"/>
    </location>
</feature>
<keyword evidence="2" id="KW-0812">Transmembrane</keyword>
<name>A0A9Q1HIF3_HOLLE</name>
<reference evidence="5" key="1">
    <citation type="submission" date="2021-10" db="EMBL/GenBank/DDBJ databases">
        <title>Tropical sea cucumber genome reveals ecological adaptation and Cuvierian tubules defense mechanism.</title>
        <authorList>
            <person name="Chen T."/>
        </authorList>
    </citation>
    <scope>NUCLEOTIDE SEQUENCE</scope>
    <source>
        <strain evidence="5">Nanhai2018</strain>
        <tissue evidence="5">Muscle</tissue>
    </source>
</reference>
<dbReference type="EMBL" id="JAIZAY010000002">
    <property type="protein sequence ID" value="KAJ8046860.1"/>
    <property type="molecule type" value="Genomic_DNA"/>
</dbReference>
<evidence type="ECO:0000259" key="4">
    <source>
        <dbReference type="PROSITE" id="PS50825"/>
    </source>
</evidence>
<dbReference type="Proteomes" id="UP001152320">
    <property type="component" value="Chromosome 2"/>
</dbReference>
<protein>
    <submittedName>
        <fullName evidence="5">Hyalin</fullName>
    </submittedName>
</protein>
<organism evidence="5 6">
    <name type="scientific">Holothuria leucospilota</name>
    <name type="common">Black long sea cucumber</name>
    <name type="synonym">Mertensiothuria leucospilota</name>
    <dbReference type="NCBI Taxonomy" id="206669"/>
    <lineage>
        <taxon>Eukaryota</taxon>
        <taxon>Metazoa</taxon>
        <taxon>Echinodermata</taxon>
        <taxon>Eleutherozoa</taxon>
        <taxon>Echinozoa</taxon>
        <taxon>Holothuroidea</taxon>
        <taxon>Aspidochirotacea</taxon>
        <taxon>Aspidochirotida</taxon>
        <taxon>Holothuriidae</taxon>
        <taxon>Holothuria</taxon>
    </lineage>
</organism>
<keyword evidence="1" id="KW-0677">Repeat</keyword>
<dbReference type="PANTHER" id="PTHR24273">
    <property type="entry name" value="FI04643P-RELATED"/>
    <property type="match status" value="1"/>
</dbReference>
<sequence length="286" mass="31385">MLLCSILLFIIWLIRGDLMRPRLISCPGEVVVGAQPGVQSAYVNWEEPVVVDDSGIVSLFGQTHFRGSWSVGTEETVNYNYGDPYGNHVHCNFNVRVITDSSPPTVFGCPSDDQTFVLYGGEIANVSWGEPFATDESTEISVHQTHRPGDTFPIGVTAVEYVFEDSAGNVASCRFNIRVNLLNDLSTAPDDGQNFHSALIIILVVAMVVLMLPTLFLNVSIFLSVKRSAETLSSTGNRLPTDCYYTRNWPQELPSFPRDTLSTTSGGYERPIDGPRGVVQAVPYAN</sequence>
<dbReference type="InterPro" id="IPR003410">
    <property type="entry name" value="HYR_dom"/>
</dbReference>
<evidence type="ECO:0000256" key="2">
    <source>
        <dbReference type="SAM" id="Phobius"/>
    </source>
</evidence>
<evidence type="ECO:0000256" key="3">
    <source>
        <dbReference type="SAM" id="SignalP"/>
    </source>
</evidence>
<evidence type="ECO:0000256" key="1">
    <source>
        <dbReference type="ARBA" id="ARBA00022737"/>
    </source>
</evidence>
<accession>A0A9Q1HIF3</accession>
<keyword evidence="2" id="KW-0472">Membrane</keyword>
<evidence type="ECO:0000313" key="5">
    <source>
        <dbReference type="EMBL" id="KAJ8046860.1"/>
    </source>
</evidence>
<comment type="caution">
    <text evidence="5">The sequence shown here is derived from an EMBL/GenBank/DDBJ whole genome shotgun (WGS) entry which is preliminary data.</text>
</comment>
<feature type="signal peptide" evidence="3">
    <location>
        <begin position="1"/>
        <end position="16"/>
    </location>
</feature>
<gene>
    <name evidence="5" type="ORF">HOLleu_05685</name>
</gene>
<keyword evidence="6" id="KW-1185">Reference proteome</keyword>
<dbReference type="Pfam" id="PF02494">
    <property type="entry name" value="HYR"/>
    <property type="match status" value="2"/>
</dbReference>
<feature type="domain" description="HYR" evidence="4">
    <location>
        <begin position="99"/>
        <end position="181"/>
    </location>
</feature>
<dbReference type="AlphaFoldDB" id="A0A9Q1HIF3"/>
<feature type="transmembrane region" description="Helical" evidence="2">
    <location>
        <begin position="198"/>
        <end position="223"/>
    </location>
</feature>
<keyword evidence="2" id="KW-1133">Transmembrane helix</keyword>
<proteinExistence type="predicted"/>
<dbReference type="PANTHER" id="PTHR24273:SF32">
    <property type="entry name" value="HYALIN"/>
    <property type="match status" value="1"/>
</dbReference>
<dbReference type="PROSITE" id="PS50825">
    <property type="entry name" value="HYR"/>
    <property type="match status" value="2"/>
</dbReference>
<evidence type="ECO:0000313" key="6">
    <source>
        <dbReference type="Proteomes" id="UP001152320"/>
    </source>
</evidence>